<dbReference type="STRING" id="63186.ZOBELLIA_3091"/>
<organism evidence="6 7">
    <name type="scientific">Zobellia galactanivorans (strain DSM 12802 / CCUG 47099 / CIP 106680 / NCIMB 13871 / Dsij)</name>
    <dbReference type="NCBI Taxonomy" id="63186"/>
    <lineage>
        <taxon>Bacteria</taxon>
        <taxon>Pseudomonadati</taxon>
        <taxon>Bacteroidota</taxon>
        <taxon>Flavobacteriia</taxon>
        <taxon>Flavobacteriales</taxon>
        <taxon>Flavobacteriaceae</taxon>
        <taxon>Zobellia</taxon>
    </lineage>
</organism>
<dbReference type="Pfam" id="PF01225">
    <property type="entry name" value="Mur_ligase"/>
    <property type="match status" value="1"/>
</dbReference>
<name>G0L791_ZOBGA</name>
<dbReference type="KEGG" id="zga:ZOBELLIA_3091"/>
<dbReference type="OrthoDB" id="9801978at2"/>
<feature type="domain" description="Mur ligase central" evidence="5">
    <location>
        <begin position="109"/>
        <end position="154"/>
    </location>
</feature>
<dbReference type="InterPro" id="IPR036565">
    <property type="entry name" value="Mur-like_cat_sf"/>
</dbReference>
<dbReference type="EMBL" id="FP476056">
    <property type="protein sequence ID" value="CAZ97230.1"/>
    <property type="molecule type" value="Genomic_DNA"/>
</dbReference>
<reference evidence="7" key="1">
    <citation type="submission" date="2009-07" db="EMBL/GenBank/DDBJ databases">
        <title>Complete genome sequence of Zobellia galactanivorans Dsij.</title>
        <authorList>
            <consortium name="Genoscope - CEA"/>
        </authorList>
    </citation>
    <scope>NUCLEOTIDE SEQUENCE [LARGE SCALE GENOMIC DNA]</scope>
    <source>
        <strain evidence="7">DSM 12802 / CCUG 47099 / CIP 106680 / NCIMB 13871 / Dsij</strain>
    </source>
</reference>
<keyword evidence="2" id="KW-0547">Nucleotide-binding</keyword>
<evidence type="ECO:0000256" key="1">
    <source>
        <dbReference type="ARBA" id="ARBA00022598"/>
    </source>
</evidence>
<evidence type="ECO:0000256" key="3">
    <source>
        <dbReference type="ARBA" id="ARBA00022840"/>
    </source>
</evidence>
<evidence type="ECO:0000313" key="6">
    <source>
        <dbReference type="EMBL" id="CAZ97230.1"/>
    </source>
</evidence>
<reference evidence="6 7" key="2">
    <citation type="journal article" date="2012" name="Environ. Microbiol.">
        <title>Characterization of the first alginolytic operons in a marine bacterium: from their emergence in marine Flavobacteriia to their independent transfers to marine Proteobacteria and human gut Bacteroides.</title>
        <authorList>
            <person name="Thomas F."/>
            <person name="Barbeyron T."/>
            <person name="Tonon T."/>
            <person name="Genicot S."/>
            <person name="Czjzek M."/>
            <person name="Michel G."/>
        </authorList>
    </citation>
    <scope>NUCLEOTIDE SEQUENCE [LARGE SCALE GENOMIC DNA]</scope>
    <source>
        <strain evidence="7">DSM 12802 / CCUG 47099 / CIP 106680 / NCIMB 13871 / Dsij</strain>
    </source>
</reference>
<sequence>MITIPLFEASVAVGGRSNPQISPMDYTYHIPQRSQEAKEGTLFIALCGNRVDGHDFVHEAEQKGAIAAVVEKEISNVKIPQIIVPSTVEAFGSLGKIWRCRSNIPLVAVTGSVGKTTTKELISHVLSIKYNTHKGRKNYNNQLGVPIELLRLEKIAIYQIGSILKTQLWLQIT</sequence>
<keyword evidence="7" id="KW-1185">Reference proteome</keyword>
<dbReference type="Gene3D" id="3.40.1190.10">
    <property type="entry name" value="Mur-like, catalytic domain"/>
    <property type="match status" value="1"/>
</dbReference>
<dbReference type="HOGENOM" id="CLU_031507_2_2_10"/>
<keyword evidence="3" id="KW-0067">ATP-binding</keyword>
<dbReference type="PANTHER" id="PTHR43024">
    <property type="entry name" value="UDP-N-ACETYLMURAMOYL-TRIPEPTIDE--D-ALANYL-D-ALANINE LIGASE"/>
    <property type="match status" value="1"/>
</dbReference>
<dbReference type="Pfam" id="PF08245">
    <property type="entry name" value="Mur_ligase_M"/>
    <property type="match status" value="1"/>
</dbReference>
<dbReference type="SUPFAM" id="SSF53623">
    <property type="entry name" value="MurD-like peptide ligases, catalytic domain"/>
    <property type="match status" value="1"/>
</dbReference>
<evidence type="ECO:0000313" key="7">
    <source>
        <dbReference type="Proteomes" id="UP000008898"/>
    </source>
</evidence>
<dbReference type="InterPro" id="IPR051046">
    <property type="entry name" value="MurCDEF_CellWall_CoF430Synth"/>
</dbReference>
<dbReference type="Proteomes" id="UP000008898">
    <property type="component" value="Chromosome"/>
</dbReference>
<proteinExistence type="predicted"/>
<dbReference type="RefSeq" id="WP_013994424.1">
    <property type="nucleotide sequence ID" value="NC_015844.1"/>
</dbReference>
<evidence type="ECO:0000259" key="4">
    <source>
        <dbReference type="Pfam" id="PF01225"/>
    </source>
</evidence>
<dbReference type="PANTHER" id="PTHR43024:SF1">
    <property type="entry name" value="UDP-N-ACETYLMURAMOYL-TRIPEPTIDE--D-ALANYL-D-ALANINE LIGASE"/>
    <property type="match status" value="1"/>
</dbReference>
<dbReference type="EC" id="6.3.2.10" evidence="6"/>
<dbReference type="InterPro" id="IPR013221">
    <property type="entry name" value="Mur_ligase_cen"/>
</dbReference>
<dbReference type="SUPFAM" id="SSF63418">
    <property type="entry name" value="MurE/MurF N-terminal domain"/>
    <property type="match status" value="1"/>
</dbReference>
<gene>
    <name evidence="6" type="primary">murF2</name>
    <name evidence="6" type="ordered locus">zobellia_3091</name>
</gene>
<dbReference type="GO" id="GO:0047480">
    <property type="term" value="F:UDP-N-acetylmuramoyl-tripeptide-D-alanyl-D-alanine ligase activity"/>
    <property type="evidence" value="ECO:0007669"/>
    <property type="project" value="UniProtKB-EC"/>
</dbReference>
<dbReference type="AlphaFoldDB" id="G0L791"/>
<dbReference type="InterPro" id="IPR000713">
    <property type="entry name" value="Mur_ligase_N"/>
</dbReference>
<protein>
    <submittedName>
        <fullName evidence="6">UDP-N-acetylmuramoyl-tripeptide-D-alanyl-D-alanine ligase, catalytic domain</fullName>
        <ecNumber evidence="6">6.3.2.10</ecNumber>
    </submittedName>
</protein>
<dbReference type="Gene3D" id="3.40.1390.10">
    <property type="entry name" value="MurE/MurF, N-terminal domain"/>
    <property type="match status" value="1"/>
</dbReference>
<keyword evidence="1 6" id="KW-0436">Ligase</keyword>
<feature type="domain" description="Mur ligase N-terminal catalytic" evidence="4">
    <location>
        <begin position="34"/>
        <end position="78"/>
    </location>
</feature>
<accession>G0L791</accession>
<evidence type="ECO:0000259" key="5">
    <source>
        <dbReference type="Pfam" id="PF08245"/>
    </source>
</evidence>
<dbReference type="InterPro" id="IPR035911">
    <property type="entry name" value="MurE/MurF_N"/>
</dbReference>
<evidence type="ECO:0000256" key="2">
    <source>
        <dbReference type="ARBA" id="ARBA00022741"/>
    </source>
</evidence>
<dbReference type="GO" id="GO:0005524">
    <property type="term" value="F:ATP binding"/>
    <property type="evidence" value="ECO:0007669"/>
    <property type="project" value="UniProtKB-KW"/>
</dbReference>